<comment type="caution">
    <text evidence="2">The sequence shown here is derived from an EMBL/GenBank/DDBJ whole genome shotgun (WGS) entry which is preliminary data.</text>
</comment>
<dbReference type="Proteomes" id="UP000177360">
    <property type="component" value="Unassembled WGS sequence"/>
</dbReference>
<dbReference type="EMBL" id="MHLZ01000008">
    <property type="protein sequence ID" value="OGZ20220.1"/>
    <property type="molecule type" value="Genomic_DNA"/>
</dbReference>
<keyword evidence="1" id="KW-0472">Membrane</keyword>
<keyword evidence="1" id="KW-0812">Transmembrane</keyword>
<feature type="transmembrane region" description="Helical" evidence="1">
    <location>
        <begin position="66"/>
        <end position="86"/>
    </location>
</feature>
<gene>
    <name evidence="2" type="ORF">A2626_00375</name>
</gene>
<feature type="transmembrane region" description="Helical" evidence="1">
    <location>
        <begin position="231"/>
        <end position="250"/>
    </location>
</feature>
<feature type="transmembrane region" description="Helical" evidence="1">
    <location>
        <begin position="178"/>
        <end position="200"/>
    </location>
</feature>
<feature type="transmembrane region" description="Helical" evidence="1">
    <location>
        <begin position="34"/>
        <end position="54"/>
    </location>
</feature>
<feature type="transmembrane region" description="Helical" evidence="1">
    <location>
        <begin position="256"/>
        <end position="275"/>
    </location>
</feature>
<reference evidence="2 3" key="1">
    <citation type="journal article" date="2016" name="Nat. Commun.">
        <title>Thousands of microbial genomes shed light on interconnected biogeochemical processes in an aquifer system.</title>
        <authorList>
            <person name="Anantharaman K."/>
            <person name="Brown C.T."/>
            <person name="Hug L.A."/>
            <person name="Sharon I."/>
            <person name="Castelle C.J."/>
            <person name="Probst A.J."/>
            <person name="Thomas B.C."/>
            <person name="Singh A."/>
            <person name="Wilkins M.J."/>
            <person name="Karaoz U."/>
            <person name="Brodie E.L."/>
            <person name="Williams K.H."/>
            <person name="Hubbard S.S."/>
            <person name="Banfield J.F."/>
        </authorList>
    </citation>
    <scope>NUCLEOTIDE SEQUENCE [LARGE SCALE GENOMIC DNA]</scope>
</reference>
<proteinExistence type="predicted"/>
<protein>
    <recommendedName>
        <fullName evidence="4">Histidine kinase N-terminal 7TM region domain-containing protein</fullName>
    </recommendedName>
</protein>
<feature type="transmembrane region" description="Helical" evidence="1">
    <location>
        <begin position="206"/>
        <end position="224"/>
    </location>
</feature>
<keyword evidence="1" id="KW-1133">Transmembrane helix</keyword>
<accession>A0A1G2E4D7</accession>
<evidence type="ECO:0000313" key="3">
    <source>
        <dbReference type="Proteomes" id="UP000177360"/>
    </source>
</evidence>
<organism evidence="2 3">
    <name type="scientific">Candidatus Nealsonbacteria bacterium RIFCSPHIGHO2_01_FULL_38_55</name>
    <dbReference type="NCBI Taxonomy" id="1801664"/>
    <lineage>
        <taxon>Bacteria</taxon>
        <taxon>Candidatus Nealsoniibacteriota</taxon>
    </lineage>
</organism>
<name>A0A1G2E4D7_9BACT</name>
<dbReference type="AlphaFoldDB" id="A0A1G2E4D7"/>
<evidence type="ECO:0000313" key="2">
    <source>
        <dbReference type="EMBL" id="OGZ20220.1"/>
    </source>
</evidence>
<sequence length="353" mass="40404">MDIIQIRVAVRFVRVFWDLIFVFLLWFRAKSKATFHLGWSVLFFGIYAAISGLLEYVKTDRLFLARLQWIAVLALPASLAFVAYFIDRTKHIRLKIFLWYLPAIAIVVLALTTDYFVIAVSDGNPYIYTIGVLDPFARAGFVIMGVIGFCWFLMGYRKSQGIKRQQIKHLLAIAAASVTERIVILGVLPSITGVGLIYFYDIADDIFSFALIFLAIYIIVFREIVFEIKAILTEALVGVIGLILLVQAFLSQSTASKVFGFITFFFFLFAGYLLIKTTRKEIQRKEEVEKLAKELEGFNRALEGKIKERTKDLEKSYQEIKASKDELEDFYNLAVGRELKMAELKKEIGKLKK</sequence>
<evidence type="ECO:0000256" key="1">
    <source>
        <dbReference type="SAM" id="Phobius"/>
    </source>
</evidence>
<evidence type="ECO:0008006" key="4">
    <source>
        <dbReference type="Google" id="ProtNLM"/>
    </source>
</evidence>
<feature type="transmembrane region" description="Helical" evidence="1">
    <location>
        <begin position="6"/>
        <end position="27"/>
    </location>
</feature>
<feature type="transmembrane region" description="Helical" evidence="1">
    <location>
        <begin position="98"/>
        <end position="118"/>
    </location>
</feature>
<feature type="transmembrane region" description="Helical" evidence="1">
    <location>
        <begin position="138"/>
        <end position="157"/>
    </location>
</feature>